<organism evidence="3 4">
    <name type="scientific">Limibacillus halophilus</name>
    <dbReference type="NCBI Taxonomy" id="1579333"/>
    <lineage>
        <taxon>Bacteria</taxon>
        <taxon>Pseudomonadati</taxon>
        <taxon>Pseudomonadota</taxon>
        <taxon>Alphaproteobacteria</taxon>
        <taxon>Rhodospirillales</taxon>
        <taxon>Rhodovibrionaceae</taxon>
        <taxon>Limibacillus</taxon>
    </lineage>
</organism>
<feature type="signal peptide" evidence="1">
    <location>
        <begin position="1"/>
        <end position="36"/>
    </location>
</feature>
<evidence type="ECO:0000259" key="2">
    <source>
        <dbReference type="Pfam" id="PF07486"/>
    </source>
</evidence>
<feature type="domain" description="Cell wall hydrolase SleB" evidence="2">
    <location>
        <begin position="61"/>
        <end position="171"/>
    </location>
</feature>
<dbReference type="AlphaFoldDB" id="A0A839SXX7"/>
<dbReference type="Gene3D" id="1.10.10.2520">
    <property type="entry name" value="Cell wall hydrolase SleB, domain 1"/>
    <property type="match status" value="1"/>
</dbReference>
<feature type="chain" id="PRO_5032465926" evidence="1">
    <location>
        <begin position="37"/>
        <end position="197"/>
    </location>
</feature>
<dbReference type="Pfam" id="PF07486">
    <property type="entry name" value="Hydrolase_2"/>
    <property type="match status" value="1"/>
</dbReference>
<name>A0A839SXX7_9PROT</name>
<reference evidence="3 4" key="1">
    <citation type="submission" date="2020-08" db="EMBL/GenBank/DDBJ databases">
        <title>Genomic Encyclopedia of Type Strains, Phase III (KMG-III): the genomes of soil and plant-associated and newly described type strains.</title>
        <authorList>
            <person name="Whitman W."/>
        </authorList>
    </citation>
    <scope>NUCLEOTIDE SEQUENCE [LARGE SCALE GENOMIC DNA]</scope>
    <source>
        <strain evidence="3 4">CECT 8803</strain>
    </source>
</reference>
<gene>
    <name evidence="3" type="ORF">FHR98_003255</name>
</gene>
<evidence type="ECO:0000313" key="4">
    <source>
        <dbReference type="Proteomes" id="UP000581135"/>
    </source>
</evidence>
<dbReference type="RefSeq" id="WP_183417768.1">
    <property type="nucleotide sequence ID" value="NZ_JACHXA010000012.1"/>
</dbReference>
<protein>
    <submittedName>
        <fullName evidence="3">Spore germination cell wall hydrolase CwlJ-like protein</fullName>
    </submittedName>
</protein>
<proteinExistence type="predicted"/>
<dbReference type="EMBL" id="JACHXA010000012">
    <property type="protein sequence ID" value="MBB3066939.1"/>
    <property type="molecule type" value="Genomic_DNA"/>
</dbReference>
<keyword evidence="3" id="KW-0378">Hydrolase</keyword>
<comment type="caution">
    <text evidence="3">The sequence shown here is derived from an EMBL/GenBank/DDBJ whole genome shotgun (WGS) entry which is preliminary data.</text>
</comment>
<dbReference type="InterPro" id="IPR011105">
    <property type="entry name" value="Cell_wall_hydrolase_SleB"/>
</dbReference>
<evidence type="ECO:0000256" key="1">
    <source>
        <dbReference type="SAM" id="SignalP"/>
    </source>
</evidence>
<sequence>MMKNSFIVTPTRVSKRILTWVLAVLALSITAPLPQASANLAPTVDKELECLALTLYHEARGEPDEGKIAVGYVVLNRVADERYPDNICGVVKQGGQEVLNRCQFSWWCDGQSDHPANAKAWKRSVALARAIFWGYAKDPTQGAVSYHATYVKPSWRKKLVQTVKIGQHIFYSTPEAAADKNIGQPLAKPGLQTANSN</sequence>
<dbReference type="GO" id="GO:0016787">
    <property type="term" value="F:hydrolase activity"/>
    <property type="evidence" value="ECO:0007669"/>
    <property type="project" value="UniProtKB-KW"/>
</dbReference>
<accession>A0A839SXX7</accession>
<dbReference type="InterPro" id="IPR042047">
    <property type="entry name" value="SleB_dom1"/>
</dbReference>
<keyword evidence="1" id="KW-0732">Signal</keyword>
<keyword evidence="4" id="KW-1185">Reference proteome</keyword>
<dbReference type="Proteomes" id="UP000581135">
    <property type="component" value="Unassembled WGS sequence"/>
</dbReference>
<evidence type="ECO:0000313" key="3">
    <source>
        <dbReference type="EMBL" id="MBB3066939.1"/>
    </source>
</evidence>